<dbReference type="SUPFAM" id="SSF53474">
    <property type="entry name" value="alpha/beta-Hydrolases"/>
    <property type="match status" value="1"/>
</dbReference>
<evidence type="ECO:0008006" key="3">
    <source>
        <dbReference type="Google" id="ProtNLM"/>
    </source>
</evidence>
<keyword evidence="2" id="KW-1185">Reference proteome</keyword>
<comment type="caution">
    <text evidence="1">The sequence shown here is derived from an EMBL/GenBank/DDBJ whole genome shotgun (WGS) entry which is preliminary data.</text>
</comment>
<evidence type="ECO:0000313" key="1">
    <source>
        <dbReference type="EMBL" id="MCB2380435.1"/>
    </source>
</evidence>
<name>A0ABS8AMJ7_9BACT</name>
<dbReference type="Proteomes" id="UP001165297">
    <property type="component" value="Unassembled WGS sequence"/>
</dbReference>
<reference evidence="1" key="1">
    <citation type="submission" date="2021-10" db="EMBL/GenBank/DDBJ databases">
        <authorList>
            <person name="Dean J.D."/>
            <person name="Kim M.K."/>
            <person name="Newey C.N."/>
            <person name="Stoker T.S."/>
            <person name="Thompson D.W."/>
            <person name="Grose J.H."/>
        </authorList>
    </citation>
    <scope>NUCLEOTIDE SEQUENCE</scope>
    <source>
        <strain evidence="1">BT635</strain>
    </source>
</reference>
<dbReference type="Pfam" id="PF02450">
    <property type="entry name" value="LCAT"/>
    <property type="match status" value="1"/>
</dbReference>
<dbReference type="EMBL" id="JAJADQ010000017">
    <property type="protein sequence ID" value="MCB2380435.1"/>
    <property type="molecule type" value="Genomic_DNA"/>
</dbReference>
<protein>
    <recommendedName>
        <fullName evidence="3">Lecithin--cholesterol acyltransferase</fullName>
    </recommendedName>
</protein>
<gene>
    <name evidence="1" type="ORF">LGH70_22775</name>
</gene>
<dbReference type="InterPro" id="IPR003386">
    <property type="entry name" value="LACT/PDAT_acylTrfase"/>
</dbReference>
<dbReference type="RefSeq" id="WP_226190383.1">
    <property type="nucleotide sequence ID" value="NZ_JAJADQ010000017.1"/>
</dbReference>
<accession>A0ABS8AMJ7</accession>
<sequence length="464" mass="51401">MFAQDTTPFSQISYAISWLFFKTLKLLWDMIQVAVMIPGIMGSVLTLDDEIVWPGSLIDLKLPYRKMDKLLNPNLVAVDCIRKFYLPQYSDLIADLELCGFSENLNTLIVFPYDWRKSIESSSELLANRLDKIFDDKGDEVAIYLVAHSMGGLVGRYYLESGLFNNRPGWHKTKKIITLATPHRGASIALPLVLGSEKKLFLSASQVGQIANDPRYPSAYQLLPHRGEVIAWQEINSIDIYNPSISKKLGLNSENLKSAEDFHTKLQQGTRPNHVQYFCFSGNRERTVAYLKILARSGGILIPDKVGQEDTGDGTVPIWSSTLPQCQFLYVAGEHGTIYKNQELRKLLAALLGMPGVLAAGTATEISLNETVVDPNQRVYATLKLSRGTTSFAGDIEIASLSNSVTGTIIENLDQKNFVKYEGPIIVSFSIALTAPSVRGHYIVSYKDHSDIGSSASVELIVQA</sequence>
<evidence type="ECO:0000313" key="2">
    <source>
        <dbReference type="Proteomes" id="UP001165297"/>
    </source>
</evidence>
<dbReference type="Gene3D" id="3.40.50.1820">
    <property type="entry name" value="alpha/beta hydrolase"/>
    <property type="match status" value="1"/>
</dbReference>
<dbReference type="InterPro" id="IPR029058">
    <property type="entry name" value="AB_hydrolase_fold"/>
</dbReference>
<proteinExistence type="predicted"/>
<organism evidence="1 2">
    <name type="scientific">Hymenobacter nitidus</name>
    <dbReference type="NCBI Taxonomy" id="2880929"/>
    <lineage>
        <taxon>Bacteria</taxon>
        <taxon>Pseudomonadati</taxon>
        <taxon>Bacteroidota</taxon>
        <taxon>Cytophagia</taxon>
        <taxon>Cytophagales</taxon>
        <taxon>Hymenobacteraceae</taxon>
        <taxon>Hymenobacter</taxon>
    </lineage>
</organism>
<dbReference type="PANTHER" id="PTHR11440">
    <property type="entry name" value="LECITHIN-CHOLESTEROL ACYLTRANSFERASE-RELATED"/>
    <property type="match status" value="1"/>
</dbReference>